<evidence type="ECO:0008006" key="3">
    <source>
        <dbReference type="Google" id="ProtNLM"/>
    </source>
</evidence>
<dbReference type="PANTHER" id="PTHR15723:SF0">
    <property type="entry name" value="CARBOHYDRATE SULFOTRANSFERASE 15"/>
    <property type="match status" value="1"/>
</dbReference>
<dbReference type="AlphaFoldDB" id="A0AAD9ITV9"/>
<reference evidence="1" key="1">
    <citation type="journal article" date="2023" name="Mol. Biol. Evol.">
        <title>Third-Generation Sequencing Reveals the Adaptive Role of the Epigenome in Three Deep-Sea Polychaetes.</title>
        <authorList>
            <person name="Perez M."/>
            <person name="Aroh O."/>
            <person name="Sun Y."/>
            <person name="Lan Y."/>
            <person name="Juniper S.K."/>
            <person name="Young C.R."/>
            <person name="Angers B."/>
            <person name="Qian P.Y."/>
        </authorList>
    </citation>
    <scope>NUCLEOTIDE SEQUENCE</scope>
    <source>
        <strain evidence="1">P08H-3</strain>
    </source>
</reference>
<protein>
    <recommendedName>
        <fullName evidence="3">Sulfotransferase</fullName>
    </recommendedName>
</protein>
<proteinExistence type="predicted"/>
<dbReference type="InterPro" id="IPR052654">
    <property type="entry name" value="CS_Sulfotransferase"/>
</dbReference>
<dbReference type="PANTHER" id="PTHR15723">
    <property type="entry name" value="CARBOHYDRATE SULFOTRANSFERASE 15"/>
    <property type="match status" value="1"/>
</dbReference>
<comment type="caution">
    <text evidence="1">The sequence shown here is derived from an EMBL/GenBank/DDBJ whole genome shotgun (WGS) entry which is preliminary data.</text>
</comment>
<accession>A0AAD9ITV9</accession>
<dbReference type="GO" id="GO:0050659">
    <property type="term" value="F:N-acetylgalactosamine 4-sulfate 6-O-sulfotransferase activity"/>
    <property type="evidence" value="ECO:0007669"/>
    <property type="project" value="TreeGrafter"/>
</dbReference>
<sequence length="98" mass="11253">METYPSGSTFIVNSTLKRISRLYGNRLRNGGQWRVRCLPYIYLVGVTKSGTSDLFENIIKHPDIVPGAVKEPMWWNRHRIGNTHTHTHTLVLDKGYKG</sequence>
<dbReference type="Gene3D" id="3.40.50.300">
    <property type="entry name" value="P-loop containing nucleotide triphosphate hydrolases"/>
    <property type="match status" value="1"/>
</dbReference>
<dbReference type="SUPFAM" id="SSF52540">
    <property type="entry name" value="P-loop containing nucleoside triphosphate hydrolases"/>
    <property type="match status" value="1"/>
</dbReference>
<dbReference type="EMBL" id="JAODUP010001224">
    <property type="protein sequence ID" value="KAK2140866.1"/>
    <property type="molecule type" value="Genomic_DNA"/>
</dbReference>
<name>A0AAD9ITV9_9ANNE</name>
<dbReference type="GO" id="GO:0019319">
    <property type="term" value="P:hexose biosynthetic process"/>
    <property type="evidence" value="ECO:0007669"/>
    <property type="project" value="TreeGrafter"/>
</dbReference>
<evidence type="ECO:0000313" key="2">
    <source>
        <dbReference type="Proteomes" id="UP001208570"/>
    </source>
</evidence>
<dbReference type="InterPro" id="IPR027417">
    <property type="entry name" value="P-loop_NTPase"/>
</dbReference>
<evidence type="ECO:0000313" key="1">
    <source>
        <dbReference type="EMBL" id="KAK2140866.1"/>
    </source>
</evidence>
<dbReference type="Proteomes" id="UP001208570">
    <property type="component" value="Unassembled WGS sequence"/>
</dbReference>
<gene>
    <name evidence="1" type="ORF">LSH36_1224g00056</name>
</gene>
<organism evidence="1 2">
    <name type="scientific">Paralvinella palmiformis</name>
    <dbReference type="NCBI Taxonomy" id="53620"/>
    <lineage>
        <taxon>Eukaryota</taxon>
        <taxon>Metazoa</taxon>
        <taxon>Spiralia</taxon>
        <taxon>Lophotrochozoa</taxon>
        <taxon>Annelida</taxon>
        <taxon>Polychaeta</taxon>
        <taxon>Sedentaria</taxon>
        <taxon>Canalipalpata</taxon>
        <taxon>Terebellida</taxon>
        <taxon>Terebelliformia</taxon>
        <taxon>Alvinellidae</taxon>
        <taxon>Paralvinella</taxon>
    </lineage>
</organism>
<keyword evidence="2" id="KW-1185">Reference proteome</keyword>